<accession>A0ACC2AL63</accession>
<name>A0ACC2AL63_DIPCM</name>
<evidence type="ECO:0000313" key="2">
    <source>
        <dbReference type="Proteomes" id="UP001162992"/>
    </source>
</evidence>
<protein>
    <submittedName>
        <fullName evidence="1">Uncharacterized protein</fullName>
    </submittedName>
</protein>
<comment type="caution">
    <text evidence="1">The sequence shown here is derived from an EMBL/GenBank/DDBJ whole genome shotgun (WGS) entry which is preliminary data.</text>
</comment>
<dbReference type="Proteomes" id="UP001162992">
    <property type="component" value="Chromosome 21"/>
</dbReference>
<sequence>MQMVLLSSKVLQLNVWSNLGTSNQSTLLQSNSLRDGSDSSRDIRNWLSEAPGFPAIATSSRFMHLKTSSMSFKYSNVCEDGVAILFLELKSQHTATETAESVYEFPVSLL</sequence>
<gene>
    <name evidence="1" type="ORF">O6H91_21G062400</name>
</gene>
<organism evidence="1 2">
    <name type="scientific">Diphasiastrum complanatum</name>
    <name type="common">Issler's clubmoss</name>
    <name type="synonym">Lycopodium complanatum</name>
    <dbReference type="NCBI Taxonomy" id="34168"/>
    <lineage>
        <taxon>Eukaryota</taxon>
        <taxon>Viridiplantae</taxon>
        <taxon>Streptophyta</taxon>
        <taxon>Embryophyta</taxon>
        <taxon>Tracheophyta</taxon>
        <taxon>Lycopodiopsida</taxon>
        <taxon>Lycopodiales</taxon>
        <taxon>Lycopodiaceae</taxon>
        <taxon>Lycopodioideae</taxon>
        <taxon>Diphasiastrum</taxon>
    </lineage>
</organism>
<keyword evidence="2" id="KW-1185">Reference proteome</keyword>
<reference evidence="2" key="1">
    <citation type="journal article" date="2024" name="Proc. Natl. Acad. Sci. U.S.A.">
        <title>Extraordinary preservation of gene collinearity over three hundred million years revealed in homosporous lycophytes.</title>
        <authorList>
            <person name="Li C."/>
            <person name="Wickell D."/>
            <person name="Kuo L.Y."/>
            <person name="Chen X."/>
            <person name="Nie B."/>
            <person name="Liao X."/>
            <person name="Peng D."/>
            <person name="Ji J."/>
            <person name="Jenkins J."/>
            <person name="Williams M."/>
            <person name="Shu S."/>
            <person name="Plott C."/>
            <person name="Barry K."/>
            <person name="Rajasekar S."/>
            <person name="Grimwood J."/>
            <person name="Han X."/>
            <person name="Sun S."/>
            <person name="Hou Z."/>
            <person name="He W."/>
            <person name="Dai G."/>
            <person name="Sun C."/>
            <person name="Schmutz J."/>
            <person name="Leebens-Mack J.H."/>
            <person name="Li F.W."/>
            <person name="Wang L."/>
        </authorList>
    </citation>
    <scope>NUCLEOTIDE SEQUENCE [LARGE SCALE GENOMIC DNA]</scope>
    <source>
        <strain evidence="2">cv. PW_Plant_1</strain>
    </source>
</reference>
<evidence type="ECO:0000313" key="1">
    <source>
        <dbReference type="EMBL" id="KAJ7518295.1"/>
    </source>
</evidence>
<dbReference type="EMBL" id="CM055112">
    <property type="protein sequence ID" value="KAJ7518295.1"/>
    <property type="molecule type" value="Genomic_DNA"/>
</dbReference>
<proteinExistence type="predicted"/>